<accession>A0A0L0HAN6</accession>
<dbReference type="InParanoid" id="A0A0L0HAN6"/>
<gene>
    <name evidence="2" type="ORF">SPPG_09404</name>
</gene>
<dbReference type="EMBL" id="KQ257462">
    <property type="protein sequence ID" value="KNC97773.1"/>
    <property type="molecule type" value="Genomic_DNA"/>
</dbReference>
<reference evidence="2 3" key="1">
    <citation type="submission" date="2009-08" db="EMBL/GenBank/DDBJ databases">
        <title>The Genome Sequence of Spizellomyces punctatus strain DAOM BR117.</title>
        <authorList>
            <consortium name="The Broad Institute Genome Sequencing Platform"/>
            <person name="Russ C."/>
            <person name="Cuomo C."/>
            <person name="Shea T."/>
            <person name="Young S.K."/>
            <person name="Zeng Q."/>
            <person name="Koehrsen M."/>
            <person name="Haas B."/>
            <person name="Borodovsky M."/>
            <person name="Guigo R."/>
            <person name="Alvarado L."/>
            <person name="Berlin A."/>
            <person name="Bochicchio J."/>
            <person name="Borenstein D."/>
            <person name="Chapman S."/>
            <person name="Chen Z."/>
            <person name="Engels R."/>
            <person name="Freedman E."/>
            <person name="Gellesch M."/>
            <person name="Goldberg J."/>
            <person name="Griggs A."/>
            <person name="Gujja S."/>
            <person name="Heiman D."/>
            <person name="Hepburn T."/>
            <person name="Howarth C."/>
            <person name="Jen D."/>
            <person name="Larson L."/>
            <person name="Lewis B."/>
            <person name="Mehta T."/>
            <person name="Park D."/>
            <person name="Pearson M."/>
            <person name="Roberts A."/>
            <person name="Saif S."/>
            <person name="Shenoy N."/>
            <person name="Sisk P."/>
            <person name="Stolte C."/>
            <person name="Sykes S."/>
            <person name="Thomson T."/>
            <person name="Walk T."/>
            <person name="White J."/>
            <person name="Yandava C."/>
            <person name="Burger G."/>
            <person name="Gray M.W."/>
            <person name="Holland P.W.H."/>
            <person name="King N."/>
            <person name="Lang F.B.F."/>
            <person name="Roger A.J."/>
            <person name="Ruiz-Trillo I."/>
            <person name="Lander E."/>
            <person name="Nusbaum C."/>
        </authorList>
    </citation>
    <scope>NUCLEOTIDE SEQUENCE [LARGE SCALE GENOMIC DNA]</scope>
    <source>
        <strain evidence="2 3">DAOM BR117</strain>
    </source>
</reference>
<dbReference type="Proteomes" id="UP000053201">
    <property type="component" value="Unassembled WGS sequence"/>
</dbReference>
<name>A0A0L0HAN6_SPIPD</name>
<dbReference type="OrthoDB" id="10330012at2759"/>
<keyword evidence="3" id="KW-1185">Reference proteome</keyword>
<feature type="region of interest" description="Disordered" evidence="1">
    <location>
        <begin position="20"/>
        <end position="123"/>
    </location>
</feature>
<evidence type="ECO:0000313" key="2">
    <source>
        <dbReference type="EMBL" id="KNC97773.1"/>
    </source>
</evidence>
<dbReference type="AlphaFoldDB" id="A0A0L0HAN6"/>
<dbReference type="VEuPathDB" id="FungiDB:SPPG_09404"/>
<evidence type="ECO:0000256" key="1">
    <source>
        <dbReference type="SAM" id="MobiDB-lite"/>
    </source>
</evidence>
<dbReference type="RefSeq" id="XP_016605813.1">
    <property type="nucleotide sequence ID" value="XM_016757567.1"/>
</dbReference>
<feature type="compositionally biased region" description="Basic and acidic residues" evidence="1">
    <location>
        <begin position="96"/>
        <end position="108"/>
    </location>
</feature>
<protein>
    <submittedName>
        <fullName evidence="2">Uncharacterized protein</fullName>
    </submittedName>
</protein>
<organism evidence="2 3">
    <name type="scientific">Spizellomyces punctatus (strain DAOM BR117)</name>
    <dbReference type="NCBI Taxonomy" id="645134"/>
    <lineage>
        <taxon>Eukaryota</taxon>
        <taxon>Fungi</taxon>
        <taxon>Fungi incertae sedis</taxon>
        <taxon>Chytridiomycota</taxon>
        <taxon>Chytridiomycota incertae sedis</taxon>
        <taxon>Chytridiomycetes</taxon>
        <taxon>Spizellomycetales</taxon>
        <taxon>Spizellomycetaceae</taxon>
        <taxon>Spizellomyces</taxon>
    </lineage>
</organism>
<dbReference type="GeneID" id="27692529"/>
<proteinExistence type="predicted"/>
<evidence type="ECO:0000313" key="3">
    <source>
        <dbReference type="Proteomes" id="UP000053201"/>
    </source>
</evidence>
<sequence length="123" mass="13381">MRNTTFIRLCRPFQLIRHVTVPSRTPPATHFNTPRHNSDPEPGKVSSIPPTGKGMDPADDAVTLANEGDQPAAGEQNGNGDDPGLSTADKASCIRGESKFDNKSDNKDPNVGWEEDVKRGWIE</sequence>